<sequence length="171" mass="18249">MDSMLVVVYSETGLARDVAAQLHAEHGWPVGEIHDLRSHPETPGVLRPLLDSLLHRGAPISYQGPDPGDFRTVVIVTPMLAGHVPAAMRAFLGHHREQLRRVAIISILKSDDAVSAVPEVAQLLGHAPIHNATLTAAELERGSVAAVREFGAFLQPRSTALQFPATGLSAA</sequence>
<accession>A0ABS1JTS1</accession>
<dbReference type="Gene3D" id="3.40.50.360">
    <property type="match status" value="1"/>
</dbReference>
<keyword evidence="2" id="KW-1185">Reference proteome</keyword>
<name>A0ABS1JTS1_9BURK</name>
<comment type="caution">
    <text evidence="1">The sequence shown here is derived from an EMBL/GenBank/DDBJ whole genome shotgun (WGS) entry which is preliminary data.</text>
</comment>
<dbReference type="InterPro" id="IPR029039">
    <property type="entry name" value="Flavoprotein-like_sf"/>
</dbReference>
<protein>
    <submittedName>
        <fullName evidence="1">Flavodoxin</fullName>
    </submittedName>
</protein>
<organism evidence="1 2">
    <name type="scientific">Ramlibacter alkalitolerans</name>
    <dbReference type="NCBI Taxonomy" id="2039631"/>
    <lineage>
        <taxon>Bacteria</taxon>
        <taxon>Pseudomonadati</taxon>
        <taxon>Pseudomonadota</taxon>
        <taxon>Betaproteobacteria</taxon>
        <taxon>Burkholderiales</taxon>
        <taxon>Comamonadaceae</taxon>
        <taxon>Ramlibacter</taxon>
    </lineage>
</organism>
<evidence type="ECO:0000313" key="2">
    <source>
        <dbReference type="Proteomes" id="UP000622707"/>
    </source>
</evidence>
<evidence type="ECO:0000313" key="1">
    <source>
        <dbReference type="EMBL" id="MBL0427634.1"/>
    </source>
</evidence>
<dbReference type="Proteomes" id="UP000622707">
    <property type="component" value="Unassembled WGS sequence"/>
</dbReference>
<dbReference type="SUPFAM" id="SSF52218">
    <property type="entry name" value="Flavoproteins"/>
    <property type="match status" value="1"/>
</dbReference>
<dbReference type="EMBL" id="JAEQND010000012">
    <property type="protein sequence ID" value="MBL0427634.1"/>
    <property type="molecule type" value="Genomic_DNA"/>
</dbReference>
<reference evidence="1 2" key="1">
    <citation type="journal article" date="2017" name="Int. J. Syst. Evol. Microbiol.">
        <title>Ramlibacter alkalitolerans sp. nov., alkali-tolerant bacterium isolated from soil of ginseng.</title>
        <authorList>
            <person name="Lee D.H."/>
            <person name="Cha C.J."/>
        </authorList>
    </citation>
    <scope>NUCLEOTIDE SEQUENCE [LARGE SCALE GENOMIC DNA]</scope>
    <source>
        <strain evidence="1 2">KACC 19305</strain>
    </source>
</reference>
<dbReference type="RefSeq" id="WP_201692261.1">
    <property type="nucleotide sequence ID" value="NZ_JAEQND010000012.1"/>
</dbReference>
<gene>
    <name evidence="1" type="ORF">JI746_21145</name>
</gene>
<proteinExistence type="predicted"/>